<comment type="caution">
    <text evidence="2">The sequence shown here is derived from an EMBL/GenBank/DDBJ whole genome shotgun (WGS) entry which is preliminary data.</text>
</comment>
<keyword evidence="1" id="KW-0812">Transmembrane</keyword>
<dbReference type="EMBL" id="SACO01000023">
    <property type="protein sequence ID" value="RVU02264.1"/>
    <property type="molecule type" value="Genomic_DNA"/>
</dbReference>
<gene>
    <name evidence="2" type="ORF">EOE18_17520</name>
</gene>
<feature type="transmembrane region" description="Helical" evidence="1">
    <location>
        <begin position="144"/>
        <end position="164"/>
    </location>
</feature>
<keyword evidence="1" id="KW-0472">Membrane</keyword>
<evidence type="ECO:0000256" key="1">
    <source>
        <dbReference type="SAM" id="Phobius"/>
    </source>
</evidence>
<dbReference type="Proteomes" id="UP000282837">
    <property type="component" value="Unassembled WGS sequence"/>
</dbReference>
<feature type="transmembrane region" description="Helical" evidence="1">
    <location>
        <begin position="12"/>
        <end position="33"/>
    </location>
</feature>
<evidence type="ECO:0000313" key="3">
    <source>
        <dbReference type="Proteomes" id="UP000282837"/>
    </source>
</evidence>
<keyword evidence="3" id="KW-1185">Reference proteome</keyword>
<name>A0A437MX71_9SPHN</name>
<feature type="transmembrane region" description="Helical" evidence="1">
    <location>
        <begin position="185"/>
        <end position="212"/>
    </location>
</feature>
<dbReference type="InterPro" id="IPR005625">
    <property type="entry name" value="PepSY-ass_TM"/>
</dbReference>
<reference evidence="2 3" key="1">
    <citation type="submission" date="2019-01" db="EMBL/GenBank/DDBJ databases">
        <authorList>
            <person name="Chen W.-M."/>
        </authorList>
    </citation>
    <scope>NUCLEOTIDE SEQUENCE [LARGE SCALE GENOMIC DNA]</scope>
    <source>
        <strain evidence="2 3">FSY-9</strain>
    </source>
</reference>
<dbReference type="AlphaFoldDB" id="A0A437MX71"/>
<dbReference type="PANTHER" id="PTHR34219:SF3">
    <property type="entry name" value="BLL7967 PROTEIN"/>
    <property type="match status" value="1"/>
</dbReference>
<dbReference type="RefSeq" id="WP_127711933.1">
    <property type="nucleotide sequence ID" value="NZ_SACO01000023.1"/>
</dbReference>
<dbReference type="OrthoDB" id="9764248at2"/>
<organism evidence="2 3">
    <name type="scientific">Novosphingobium umbonatum</name>
    <dbReference type="NCBI Taxonomy" id="1908524"/>
    <lineage>
        <taxon>Bacteria</taxon>
        <taxon>Pseudomonadati</taxon>
        <taxon>Pseudomonadota</taxon>
        <taxon>Alphaproteobacteria</taxon>
        <taxon>Sphingomonadales</taxon>
        <taxon>Sphingomonadaceae</taxon>
        <taxon>Novosphingobium</taxon>
    </lineage>
</organism>
<dbReference type="PANTHER" id="PTHR34219">
    <property type="entry name" value="IRON-REGULATED INNER MEMBRANE PROTEIN-RELATED"/>
    <property type="match status" value="1"/>
</dbReference>
<proteinExistence type="predicted"/>
<sequence>MVKPFFIQFHRWLGLILAVILGLMALTGAMLSYEDEIAHAFYPSLYAPGASRQADLTPDQLVAKVEAAHPAYYVDRLEWPVDRAASVTVRLAPAGKGAKLEGQAHRATGQWLGAAPSAPFFATVRRLHRWLLLPGNGEGWGRDITGAAAIGLVVLAFTGLYLRWPYRALRWREWLVVDWRRKKRLFWRSLHVVVATWAIPFWLLSAATGLWWSYQPYREVATQVLTGKPASSAKEKAAKPVDLEHRPALDPVWRVFLQDHGQAYGLLRVALPEGKADKLVVEALASAAAHDRALDRFTYDPVSARLIKADYYARRSLGVAITQSMLELHRGAMLGRGGRAIMLLSTLILALACVSGLIMFAYRQFKIGRKEHRSW</sequence>
<feature type="transmembrane region" description="Helical" evidence="1">
    <location>
        <begin position="340"/>
        <end position="362"/>
    </location>
</feature>
<evidence type="ECO:0000313" key="2">
    <source>
        <dbReference type="EMBL" id="RVU02264.1"/>
    </source>
</evidence>
<keyword evidence="1" id="KW-1133">Transmembrane helix</keyword>
<accession>A0A437MX71</accession>
<protein>
    <submittedName>
        <fullName evidence="2">PepSY domain-containing protein</fullName>
    </submittedName>
</protein>
<dbReference type="Pfam" id="PF03929">
    <property type="entry name" value="PepSY_TM"/>
    <property type="match status" value="1"/>
</dbReference>